<protein>
    <submittedName>
        <fullName evidence="2">CAP domain-containing protein</fullName>
    </submittedName>
</protein>
<gene>
    <name evidence="2" type="ORF">FE840_006920</name>
</gene>
<evidence type="ECO:0000313" key="3">
    <source>
        <dbReference type="Proteomes" id="UP000308530"/>
    </source>
</evidence>
<accession>A0ABX6QL23</accession>
<dbReference type="PANTHER" id="PTHR31157">
    <property type="entry name" value="SCP DOMAIN-CONTAINING PROTEIN"/>
    <property type="match status" value="1"/>
</dbReference>
<dbReference type="PANTHER" id="PTHR31157:SF1">
    <property type="entry name" value="SCP DOMAIN-CONTAINING PROTEIN"/>
    <property type="match status" value="1"/>
</dbReference>
<dbReference type="CDD" id="cd05379">
    <property type="entry name" value="CAP_bacterial"/>
    <property type="match status" value="1"/>
</dbReference>
<name>A0ABX6QL23_9HYPH</name>
<dbReference type="Gene3D" id="3.40.33.10">
    <property type="entry name" value="CAP"/>
    <property type="match status" value="1"/>
</dbReference>
<feature type="domain" description="SCP" evidence="1">
    <location>
        <begin position="51"/>
        <end position="155"/>
    </location>
</feature>
<dbReference type="InterPro" id="IPR035940">
    <property type="entry name" value="CAP_sf"/>
</dbReference>
<reference evidence="2 3" key="1">
    <citation type="submission" date="2020-06" db="EMBL/GenBank/DDBJ databases">
        <title>Genome sequence of Rhizobium sp strain ADMK78.</title>
        <authorList>
            <person name="Rahi P."/>
        </authorList>
    </citation>
    <scope>NUCLEOTIDE SEQUENCE [LARGE SCALE GENOMIC DNA]</scope>
    <source>
        <strain evidence="2 3">ADMK78</strain>
    </source>
</reference>
<dbReference type="Proteomes" id="UP000308530">
    <property type="component" value="Chromosome"/>
</dbReference>
<keyword evidence="3" id="KW-1185">Reference proteome</keyword>
<dbReference type="PROSITE" id="PS51257">
    <property type="entry name" value="PROKAR_LIPOPROTEIN"/>
    <property type="match status" value="1"/>
</dbReference>
<dbReference type="EMBL" id="CP058350">
    <property type="protein sequence ID" value="QLF69293.1"/>
    <property type="molecule type" value="Genomic_DNA"/>
</dbReference>
<sequence length="167" mass="18213">MASKFPDQTRRHVLMLAGSSLVLTLSGCRSIDFLSPHDGSSRAETDAALPMVNRIRAEQGLVDLERNRAAEKAAIAQAERMARAGEMKHLIGFNDSFLERMKGHDVPLPAAENIAAGQDSVGRAVQSWIDSRRHLDNMLGNFRGLGVAVAWDSASANRPYWAMILSA</sequence>
<evidence type="ECO:0000313" key="2">
    <source>
        <dbReference type="EMBL" id="QLF69293.1"/>
    </source>
</evidence>
<organism evidence="2 3">
    <name type="scientific">Peteryoungia desertarenae</name>
    <dbReference type="NCBI Taxonomy" id="1813451"/>
    <lineage>
        <taxon>Bacteria</taxon>
        <taxon>Pseudomonadati</taxon>
        <taxon>Pseudomonadota</taxon>
        <taxon>Alphaproteobacteria</taxon>
        <taxon>Hyphomicrobiales</taxon>
        <taxon>Rhizobiaceae</taxon>
        <taxon>Peteryoungia</taxon>
    </lineage>
</organism>
<dbReference type="SUPFAM" id="SSF55797">
    <property type="entry name" value="PR-1-like"/>
    <property type="match status" value="1"/>
</dbReference>
<evidence type="ECO:0000259" key="1">
    <source>
        <dbReference type="Pfam" id="PF00188"/>
    </source>
</evidence>
<dbReference type="Pfam" id="PF00188">
    <property type="entry name" value="CAP"/>
    <property type="match status" value="1"/>
</dbReference>
<proteinExistence type="predicted"/>
<dbReference type="InterPro" id="IPR014044">
    <property type="entry name" value="CAP_dom"/>
</dbReference>
<dbReference type="RefSeq" id="WP_138285572.1">
    <property type="nucleotide sequence ID" value="NZ_CP058350.1"/>
</dbReference>